<comment type="caution">
    <text evidence="2">The sequence shown here is derived from an EMBL/GenBank/DDBJ whole genome shotgun (WGS) entry which is preliminary data.</text>
</comment>
<feature type="non-terminal residue" evidence="2">
    <location>
        <position position="91"/>
    </location>
</feature>
<name>A0A921QBB1_SORBI</name>
<dbReference type="Proteomes" id="UP000807115">
    <property type="component" value="Chromosome 9"/>
</dbReference>
<organism evidence="2 3">
    <name type="scientific">Sorghum bicolor</name>
    <name type="common">Sorghum</name>
    <name type="synonym">Sorghum vulgare</name>
    <dbReference type="NCBI Taxonomy" id="4558"/>
    <lineage>
        <taxon>Eukaryota</taxon>
        <taxon>Viridiplantae</taxon>
        <taxon>Streptophyta</taxon>
        <taxon>Embryophyta</taxon>
        <taxon>Tracheophyta</taxon>
        <taxon>Spermatophyta</taxon>
        <taxon>Magnoliopsida</taxon>
        <taxon>Liliopsida</taxon>
        <taxon>Poales</taxon>
        <taxon>Poaceae</taxon>
        <taxon>PACMAD clade</taxon>
        <taxon>Panicoideae</taxon>
        <taxon>Andropogonodae</taxon>
        <taxon>Andropogoneae</taxon>
        <taxon>Sorghinae</taxon>
        <taxon>Sorghum</taxon>
    </lineage>
</organism>
<reference evidence="2" key="2">
    <citation type="submission" date="2020-10" db="EMBL/GenBank/DDBJ databases">
        <authorList>
            <person name="Cooper E.A."/>
            <person name="Brenton Z.W."/>
            <person name="Flinn B.S."/>
            <person name="Jenkins J."/>
            <person name="Shu S."/>
            <person name="Flowers D."/>
            <person name="Luo F."/>
            <person name="Wang Y."/>
            <person name="Xia P."/>
            <person name="Barry K."/>
            <person name="Daum C."/>
            <person name="Lipzen A."/>
            <person name="Yoshinaga Y."/>
            <person name="Schmutz J."/>
            <person name="Saski C."/>
            <person name="Vermerris W."/>
            <person name="Kresovich S."/>
        </authorList>
    </citation>
    <scope>NUCLEOTIDE SEQUENCE</scope>
</reference>
<feature type="compositionally biased region" description="Basic and acidic residues" evidence="1">
    <location>
        <begin position="73"/>
        <end position="83"/>
    </location>
</feature>
<reference evidence="2" key="1">
    <citation type="journal article" date="2019" name="BMC Genomics">
        <title>A new reference genome for Sorghum bicolor reveals high levels of sequence similarity between sweet and grain genotypes: implications for the genetics of sugar metabolism.</title>
        <authorList>
            <person name="Cooper E.A."/>
            <person name="Brenton Z.W."/>
            <person name="Flinn B.S."/>
            <person name="Jenkins J."/>
            <person name="Shu S."/>
            <person name="Flowers D."/>
            <person name="Luo F."/>
            <person name="Wang Y."/>
            <person name="Xia P."/>
            <person name="Barry K."/>
            <person name="Daum C."/>
            <person name="Lipzen A."/>
            <person name="Yoshinaga Y."/>
            <person name="Schmutz J."/>
            <person name="Saski C."/>
            <person name="Vermerris W."/>
            <person name="Kresovich S."/>
        </authorList>
    </citation>
    <scope>NUCLEOTIDE SEQUENCE</scope>
</reference>
<feature type="region of interest" description="Disordered" evidence="1">
    <location>
        <begin position="59"/>
        <end position="91"/>
    </location>
</feature>
<sequence length="91" mass="9858">MVGEWVVAAVSGTRSPPGRSLTTPHPVPVLANALYVRGSPGSWRRAGAGRRFLLGGRGWRRLKPPQPLTDSVVPRRAEEDHQRKVGGASRL</sequence>
<proteinExistence type="predicted"/>
<gene>
    <name evidence="2" type="ORF">BDA96_09G195100</name>
</gene>
<evidence type="ECO:0000256" key="1">
    <source>
        <dbReference type="SAM" id="MobiDB-lite"/>
    </source>
</evidence>
<accession>A0A921QBB1</accession>
<dbReference type="EMBL" id="CM027688">
    <property type="protein sequence ID" value="KAG0518658.1"/>
    <property type="molecule type" value="Genomic_DNA"/>
</dbReference>
<evidence type="ECO:0000313" key="2">
    <source>
        <dbReference type="EMBL" id="KAG0518658.1"/>
    </source>
</evidence>
<evidence type="ECO:0000313" key="3">
    <source>
        <dbReference type="Proteomes" id="UP000807115"/>
    </source>
</evidence>
<protein>
    <submittedName>
        <fullName evidence="2">Uncharacterized protein</fullName>
    </submittedName>
</protein>
<dbReference type="AlphaFoldDB" id="A0A921QBB1"/>